<organism evidence="1 2">
    <name type="scientific">Streblomastix strix</name>
    <dbReference type="NCBI Taxonomy" id="222440"/>
    <lineage>
        <taxon>Eukaryota</taxon>
        <taxon>Metamonada</taxon>
        <taxon>Preaxostyla</taxon>
        <taxon>Oxymonadida</taxon>
        <taxon>Streblomastigidae</taxon>
        <taxon>Streblomastix</taxon>
    </lineage>
</organism>
<sequence length="138" mass="15414">MTEQGCKPVKELHYTSQKAWLGYSIQAVKGADIQPSIIYLMKNDPPKWIVNPSPGSGRGYIEYEMEAPTCLDSDESEQYYVFDIIQKYGVVGTDCIPNTAAPSRTDACTQTGGKYEKQLIGYKELNSIMAIVIHIKKL</sequence>
<protein>
    <submittedName>
        <fullName evidence="1">Uncharacterized protein</fullName>
    </submittedName>
</protein>
<dbReference type="Proteomes" id="UP000324800">
    <property type="component" value="Unassembled WGS sequence"/>
</dbReference>
<dbReference type="EMBL" id="SNRW01000447">
    <property type="protein sequence ID" value="KAA6401095.1"/>
    <property type="molecule type" value="Genomic_DNA"/>
</dbReference>
<comment type="caution">
    <text evidence="1">The sequence shown here is derived from an EMBL/GenBank/DDBJ whole genome shotgun (WGS) entry which is preliminary data.</text>
</comment>
<name>A0A5J4X379_9EUKA</name>
<dbReference type="AlphaFoldDB" id="A0A5J4X379"/>
<proteinExistence type="predicted"/>
<gene>
    <name evidence="1" type="ORF">EZS28_003376</name>
</gene>
<accession>A0A5J4X379</accession>
<reference evidence="1 2" key="1">
    <citation type="submission" date="2019-03" db="EMBL/GenBank/DDBJ databases">
        <title>Single cell metagenomics reveals metabolic interactions within the superorganism composed of flagellate Streblomastix strix and complex community of Bacteroidetes bacteria on its surface.</title>
        <authorList>
            <person name="Treitli S.C."/>
            <person name="Kolisko M."/>
            <person name="Husnik F."/>
            <person name="Keeling P."/>
            <person name="Hampl V."/>
        </authorList>
    </citation>
    <scope>NUCLEOTIDE SEQUENCE [LARGE SCALE GENOMIC DNA]</scope>
    <source>
        <strain evidence="1">ST1C</strain>
    </source>
</reference>
<evidence type="ECO:0000313" key="2">
    <source>
        <dbReference type="Proteomes" id="UP000324800"/>
    </source>
</evidence>
<evidence type="ECO:0000313" key="1">
    <source>
        <dbReference type="EMBL" id="KAA6401095.1"/>
    </source>
</evidence>